<evidence type="ECO:0000256" key="1">
    <source>
        <dbReference type="ARBA" id="ARBA00009630"/>
    </source>
</evidence>
<evidence type="ECO:0000256" key="7">
    <source>
        <dbReference type="PIRNR" id="PIRNR005894"/>
    </source>
</evidence>
<dbReference type="AlphaFoldDB" id="A0AAW2H5U7"/>
<dbReference type="PANTHER" id="PTHR10293:SF72">
    <property type="entry name" value="MONOTHIOL GLUTAREDOXIN-S14, CHLOROPLASTIC"/>
    <property type="match status" value="1"/>
</dbReference>
<dbReference type="InterPro" id="IPR033658">
    <property type="entry name" value="GRX_PICOT-like"/>
</dbReference>
<evidence type="ECO:0000256" key="3">
    <source>
        <dbReference type="ARBA" id="ARBA00022723"/>
    </source>
</evidence>
<dbReference type="PIRSF" id="PIRSF005894">
    <property type="entry name" value="Monothiol_GRX"/>
    <property type="match status" value="1"/>
</dbReference>
<feature type="binding site" evidence="8">
    <location>
        <position position="44"/>
    </location>
    <ligand>
        <name>[2Fe-2S] cluster</name>
        <dbReference type="ChEBI" id="CHEBI:190135"/>
        <note>ligand shared between dimeric partners</note>
    </ligand>
</feature>
<dbReference type="CDD" id="cd03028">
    <property type="entry name" value="GRX_PICOT_like"/>
    <property type="match status" value="1"/>
</dbReference>
<dbReference type="Pfam" id="PF00462">
    <property type="entry name" value="Glutaredoxin"/>
    <property type="match status" value="1"/>
</dbReference>
<dbReference type="GO" id="GO:0015036">
    <property type="term" value="F:disulfide oxidoreductase activity"/>
    <property type="evidence" value="ECO:0007669"/>
    <property type="project" value="InterPro"/>
</dbReference>
<proteinExistence type="inferred from homology"/>
<evidence type="ECO:0000256" key="5">
    <source>
        <dbReference type="ARBA" id="ARBA00023014"/>
    </source>
</evidence>
<sequence length="115" mass="13312">MNQSLNENSFENLSKEELEQKVTTLLQEYPTLLFMKGEKDMPACGFSAGVVEILNRLGINYETINILVNPELRAFMKEYSNWPTYPQLYHKGNLIGGYDIIAELYNNNELQEMLK</sequence>
<feature type="domain" description="Glutaredoxin" evidence="9">
    <location>
        <begin position="33"/>
        <end position="95"/>
    </location>
</feature>
<keyword evidence="6" id="KW-0676">Redox-active center</keyword>
<evidence type="ECO:0000256" key="8">
    <source>
        <dbReference type="PIRSR" id="PIRSR005894-2"/>
    </source>
</evidence>
<accession>A0AAW2H5U7</accession>
<dbReference type="SUPFAM" id="SSF52833">
    <property type="entry name" value="Thioredoxin-like"/>
    <property type="match status" value="1"/>
</dbReference>
<comment type="similarity">
    <text evidence="1 7">Belongs to the glutaredoxin family. Monothiol subfamily.</text>
</comment>
<comment type="caution">
    <text evidence="10">The sequence shown here is derived from an EMBL/GenBank/DDBJ whole genome shotgun (WGS) entry which is preliminary data.</text>
</comment>
<dbReference type="PROSITE" id="PS51354">
    <property type="entry name" value="GLUTAREDOXIN_2"/>
    <property type="match status" value="1"/>
</dbReference>
<dbReference type="InterPro" id="IPR036249">
    <property type="entry name" value="Thioredoxin-like_sf"/>
</dbReference>
<name>A0AAW2H5U7_9NEOP</name>
<dbReference type="GO" id="GO:0046872">
    <property type="term" value="F:metal ion binding"/>
    <property type="evidence" value="ECO:0007669"/>
    <property type="project" value="UniProtKB-KW"/>
</dbReference>
<keyword evidence="4 8" id="KW-0408">Iron</keyword>
<dbReference type="InterPro" id="IPR014434">
    <property type="entry name" value="Monothiol_GRX"/>
</dbReference>
<organism evidence="10">
    <name type="scientific">Menopon gallinae</name>
    <name type="common">poultry shaft louse</name>
    <dbReference type="NCBI Taxonomy" id="328185"/>
    <lineage>
        <taxon>Eukaryota</taxon>
        <taxon>Metazoa</taxon>
        <taxon>Ecdysozoa</taxon>
        <taxon>Arthropoda</taxon>
        <taxon>Hexapoda</taxon>
        <taxon>Insecta</taxon>
        <taxon>Pterygota</taxon>
        <taxon>Neoptera</taxon>
        <taxon>Paraneoptera</taxon>
        <taxon>Psocodea</taxon>
        <taxon>Troctomorpha</taxon>
        <taxon>Phthiraptera</taxon>
        <taxon>Amblycera</taxon>
        <taxon>Menoponidae</taxon>
        <taxon>Menopon</taxon>
    </lineage>
</organism>
<dbReference type="Gene3D" id="3.40.30.10">
    <property type="entry name" value="Glutaredoxin"/>
    <property type="match status" value="1"/>
</dbReference>
<evidence type="ECO:0000256" key="6">
    <source>
        <dbReference type="ARBA" id="ARBA00023284"/>
    </source>
</evidence>
<dbReference type="InterPro" id="IPR004480">
    <property type="entry name" value="Monothiol_GRX-rel"/>
</dbReference>
<reference evidence="10" key="1">
    <citation type="journal article" date="2024" name="Gigascience">
        <title>Chromosome-level genome of the poultry shaft louse Menopon gallinae provides insight into the host-switching and adaptive evolution of parasitic lice.</title>
        <authorList>
            <person name="Xu Y."/>
            <person name="Ma L."/>
            <person name="Liu S."/>
            <person name="Liang Y."/>
            <person name="Liu Q."/>
            <person name="He Z."/>
            <person name="Tian L."/>
            <person name="Duan Y."/>
            <person name="Cai W."/>
            <person name="Li H."/>
            <person name="Song F."/>
        </authorList>
    </citation>
    <scope>NUCLEOTIDE SEQUENCE</scope>
    <source>
        <strain evidence="10">Cailab_2023a</strain>
    </source>
</reference>
<keyword evidence="2 8" id="KW-0001">2Fe-2S</keyword>
<dbReference type="PANTHER" id="PTHR10293">
    <property type="entry name" value="GLUTAREDOXIN FAMILY MEMBER"/>
    <property type="match status" value="1"/>
</dbReference>
<evidence type="ECO:0000313" key="10">
    <source>
        <dbReference type="EMBL" id="KAL0263797.1"/>
    </source>
</evidence>
<dbReference type="GO" id="GO:0051537">
    <property type="term" value="F:2 iron, 2 sulfur cluster binding"/>
    <property type="evidence" value="ECO:0007669"/>
    <property type="project" value="UniProtKB-KW"/>
</dbReference>
<keyword evidence="3 8" id="KW-0479">Metal-binding</keyword>
<gene>
    <name evidence="10" type="ORF">PYX00_011096</name>
</gene>
<evidence type="ECO:0000259" key="9">
    <source>
        <dbReference type="Pfam" id="PF00462"/>
    </source>
</evidence>
<evidence type="ECO:0000256" key="2">
    <source>
        <dbReference type="ARBA" id="ARBA00022714"/>
    </source>
</evidence>
<evidence type="ECO:0000256" key="4">
    <source>
        <dbReference type="ARBA" id="ARBA00023004"/>
    </source>
</evidence>
<protein>
    <recommendedName>
        <fullName evidence="7">Glutaredoxin</fullName>
    </recommendedName>
</protein>
<dbReference type="EMBL" id="JARGDH010000093">
    <property type="protein sequence ID" value="KAL0263797.1"/>
    <property type="molecule type" value="Genomic_DNA"/>
</dbReference>
<dbReference type="InterPro" id="IPR002109">
    <property type="entry name" value="Glutaredoxin"/>
</dbReference>
<keyword evidence="5 8" id="KW-0411">Iron-sulfur</keyword>
<dbReference type="NCBIfam" id="TIGR00365">
    <property type="entry name" value="Grx4 family monothiol glutaredoxin"/>
    <property type="match status" value="1"/>
</dbReference>